<proteinExistence type="predicted"/>
<evidence type="ECO:0000313" key="2">
    <source>
        <dbReference type="EMBL" id="DAF55059.1"/>
    </source>
</evidence>
<reference evidence="2" key="1">
    <citation type="journal article" date="2021" name="Proc. Natl. Acad. Sci. U.S.A.">
        <title>A Catalog of Tens of Thousands of Viruses from Human Metagenomes Reveals Hidden Associations with Chronic Diseases.</title>
        <authorList>
            <person name="Tisza M.J."/>
            <person name="Buck C.B."/>
        </authorList>
    </citation>
    <scope>NUCLEOTIDE SEQUENCE</scope>
    <source>
        <strain evidence="2">CtBTH15</strain>
    </source>
</reference>
<protein>
    <submittedName>
        <fullName evidence="2">Uncharacterized protein</fullName>
    </submittedName>
</protein>
<organism evidence="2">
    <name type="scientific">Myoviridae sp. ctBTH15</name>
    <dbReference type="NCBI Taxonomy" id="2827666"/>
    <lineage>
        <taxon>Viruses</taxon>
        <taxon>Duplodnaviria</taxon>
        <taxon>Heunggongvirae</taxon>
        <taxon>Uroviricota</taxon>
        <taxon>Caudoviricetes</taxon>
    </lineage>
</organism>
<evidence type="ECO:0000256" key="1">
    <source>
        <dbReference type="SAM" id="MobiDB-lite"/>
    </source>
</evidence>
<name>A0A8S5SWB2_9CAUD</name>
<feature type="region of interest" description="Disordered" evidence="1">
    <location>
        <begin position="61"/>
        <end position="87"/>
    </location>
</feature>
<dbReference type="EMBL" id="BK032685">
    <property type="protein sequence ID" value="DAF55059.1"/>
    <property type="molecule type" value="Genomic_DNA"/>
</dbReference>
<sequence length="619" mass="67505">MSRIDDENKKQFRKPMKILAGINGRDTRVEMTATPSGDGLAVFDTITTEYPRRMVADFSGGGVPLNGSRKTVPKSGEPVSDATGKTGLQTHVGAGQHVTIKWALNKQVEIASITLVFDPESTGTITASTMGYSMAIAPRVVIPAGAKSGTVTITNDSDSTRVILYDMAPGISLDFTEADIVKASLALRADLSVDTQAIPTSEIELQVYWTQDISSSISNISNNASIYYQSGYPGDMSETRHFYLSEPATMADGLITIKGEDAARHLSEKKISAQVINTRTGNGYQKAWSLLENTIRGGIGGAALSSDGSPTGRNTGTESSILIPDTDARTLAADLIHVGTVPGEYWPAFVDAGIPRLTWRQPVAKWDIYEEDCGEVTRSVDRNLAAIKSGSSEYLLGCAAVRSNTWTKLDERKTAVAGKRYNINPSGGPYWAYTVSNAKNLIWAPERLSYQAKKKAGKKYAYYYRKKKKGKLYKCSYKTYKKKKSNMRKKKTVYVNPCIAKGKKLSVSGGSTTITAPTGRPGYTLELQPLEVKGNIKAGAAVIYPRHGRRFEISNITGQFTWKGDPRMQPRDVVRLHHTEKNKHLNDAGADYEVVQISDIELTHEAGGTQAKIAYRKGV</sequence>
<accession>A0A8S5SWB2</accession>